<evidence type="ECO:0000313" key="3">
    <source>
        <dbReference type="EMBL" id="KAF0467210.1"/>
    </source>
</evidence>
<keyword evidence="1" id="KW-1133">Transmembrane helix</keyword>
<keyword evidence="1" id="KW-0472">Membrane</keyword>
<dbReference type="PANTHER" id="PTHR44329">
    <property type="entry name" value="SERINE/THREONINE-PROTEIN KINASE TNNI3K-RELATED"/>
    <property type="match status" value="1"/>
</dbReference>
<evidence type="ECO:0000313" key="4">
    <source>
        <dbReference type="Proteomes" id="UP000439903"/>
    </source>
</evidence>
<evidence type="ECO:0000259" key="2">
    <source>
        <dbReference type="SMART" id="SM00219"/>
    </source>
</evidence>
<proteinExistence type="predicted"/>
<name>A0A8H3XK03_GIGMA</name>
<organism evidence="3 4">
    <name type="scientific">Gigaspora margarita</name>
    <dbReference type="NCBI Taxonomy" id="4874"/>
    <lineage>
        <taxon>Eukaryota</taxon>
        <taxon>Fungi</taxon>
        <taxon>Fungi incertae sedis</taxon>
        <taxon>Mucoromycota</taxon>
        <taxon>Glomeromycotina</taxon>
        <taxon>Glomeromycetes</taxon>
        <taxon>Diversisporales</taxon>
        <taxon>Gigasporaceae</taxon>
        <taxon>Gigaspora</taxon>
    </lineage>
</organism>
<dbReference type="GO" id="GO:0004674">
    <property type="term" value="F:protein serine/threonine kinase activity"/>
    <property type="evidence" value="ECO:0007669"/>
    <property type="project" value="TreeGrafter"/>
</dbReference>
<dbReference type="SMART" id="SM00219">
    <property type="entry name" value="TyrKc"/>
    <property type="match status" value="1"/>
</dbReference>
<dbReference type="InterPro" id="IPR001245">
    <property type="entry name" value="Ser-Thr/Tyr_kinase_cat_dom"/>
</dbReference>
<dbReference type="GO" id="GO:0004713">
    <property type="term" value="F:protein tyrosine kinase activity"/>
    <property type="evidence" value="ECO:0007669"/>
    <property type="project" value="InterPro"/>
</dbReference>
<dbReference type="AlphaFoldDB" id="A0A8H3XK03"/>
<reference evidence="3 4" key="1">
    <citation type="journal article" date="2019" name="Environ. Microbiol.">
        <title>At the nexus of three kingdoms: the genome of the mycorrhizal fungus Gigaspora margarita provides insights into plant, endobacterial and fungal interactions.</title>
        <authorList>
            <person name="Venice F."/>
            <person name="Ghignone S."/>
            <person name="Salvioli di Fossalunga A."/>
            <person name="Amselem J."/>
            <person name="Novero M."/>
            <person name="Xianan X."/>
            <person name="Sedzielewska Toro K."/>
            <person name="Morin E."/>
            <person name="Lipzen A."/>
            <person name="Grigoriev I.V."/>
            <person name="Henrissat B."/>
            <person name="Martin F.M."/>
            <person name="Bonfante P."/>
        </authorList>
    </citation>
    <scope>NUCLEOTIDE SEQUENCE [LARGE SCALE GENOMIC DNA]</scope>
    <source>
        <strain evidence="3 4">BEG34</strain>
    </source>
</reference>
<gene>
    <name evidence="3" type="ORF">F8M41_026057</name>
</gene>
<dbReference type="InterPro" id="IPR011009">
    <property type="entry name" value="Kinase-like_dom_sf"/>
</dbReference>
<dbReference type="Pfam" id="PF07714">
    <property type="entry name" value="PK_Tyr_Ser-Thr"/>
    <property type="match status" value="1"/>
</dbReference>
<keyword evidence="4" id="KW-1185">Reference proteome</keyword>
<keyword evidence="1" id="KW-0812">Transmembrane</keyword>
<dbReference type="OrthoDB" id="2427446at2759"/>
<dbReference type="InterPro" id="IPR051681">
    <property type="entry name" value="Ser/Thr_Kinases-Pseudokinases"/>
</dbReference>
<protein>
    <submittedName>
        <fullName evidence="3">Calmodulin-dependent protein kinase</fullName>
    </submittedName>
</protein>
<dbReference type="EMBL" id="WTPW01000957">
    <property type="protein sequence ID" value="KAF0467210.1"/>
    <property type="molecule type" value="Genomic_DNA"/>
</dbReference>
<dbReference type="InterPro" id="IPR020635">
    <property type="entry name" value="Tyr_kinase_cat_dom"/>
</dbReference>
<keyword evidence="3" id="KW-0808">Transferase</keyword>
<dbReference type="SUPFAM" id="SSF56112">
    <property type="entry name" value="Protein kinase-like (PK-like)"/>
    <property type="match status" value="2"/>
</dbReference>
<feature type="transmembrane region" description="Helical" evidence="1">
    <location>
        <begin position="221"/>
        <end position="243"/>
    </location>
</feature>
<comment type="caution">
    <text evidence="3">The sequence shown here is derived from an EMBL/GenBank/DDBJ whole genome shotgun (WGS) entry which is preliminary data.</text>
</comment>
<feature type="domain" description="Tyrosine-protein kinase catalytic" evidence="2">
    <location>
        <begin position="25"/>
        <end position="140"/>
    </location>
</feature>
<keyword evidence="3" id="KW-0418">Kinase</keyword>
<dbReference type="Proteomes" id="UP000439903">
    <property type="component" value="Unassembled WGS sequence"/>
</dbReference>
<sequence>MIYSEEWLKNAIDKGYFKSYDYSEFSVHEQIGEGGFGTTTQRFVKELKNLQKVCKHPNIIEFYGVTRDQGSYIMIFTPKIFYGRPPFKSLNPYAIIIHVSQGGREKPIEGTPDSYIQIYERCWNYDPNQRPELKEIQESLLNLLRKENFGTSKFDKFISDSTPKISNSEIPLSINSNNDYKKILEQSLKFIDDLFMEYFLNAIAGIWNLQRLSHDVKRRGIGLFIQILINLSHDLCCMTFFFYQKKICCITKKRLAL</sequence>
<evidence type="ECO:0000256" key="1">
    <source>
        <dbReference type="SAM" id="Phobius"/>
    </source>
</evidence>
<accession>A0A8H3XK03</accession>
<dbReference type="Gene3D" id="1.10.510.10">
    <property type="entry name" value="Transferase(Phosphotransferase) domain 1"/>
    <property type="match status" value="2"/>
</dbReference>